<feature type="transmembrane region" description="Helical" evidence="7">
    <location>
        <begin position="153"/>
        <end position="169"/>
    </location>
</feature>
<dbReference type="InterPro" id="IPR006042">
    <property type="entry name" value="Xan_ur_permease"/>
</dbReference>
<evidence type="ECO:0000256" key="4">
    <source>
        <dbReference type="ARBA" id="ARBA00022692"/>
    </source>
</evidence>
<feature type="transmembrane region" description="Helical" evidence="7">
    <location>
        <begin position="40"/>
        <end position="56"/>
    </location>
</feature>
<dbReference type="AlphaFoldDB" id="A0A7G9GXB0"/>
<feature type="transmembrane region" description="Helical" evidence="7">
    <location>
        <begin position="12"/>
        <end position="34"/>
    </location>
</feature>
<evidence type="ECO:0000256" key="3">
    <source>
        <dbReference type="ARBA" id="ARBA00022448"/>
    </source>
</evidence>
<evidence type="ECO:0000256" key="5">
    <source>
        <dbReference type="ARBA" id="ARBA00022989"/>
    </source>
</evidence>
<dbReference type="EMBL" id="CP060637">
    <property type="protein sequence ID" value="QNM15442.1"/>
    <property type="molecule type" value="Genomic_DNA"/>
</dbReference>
<feature type="transmembrane region" description="Helical" evidence="7">
    <location>
        <begin position="85"/>
        <end position="104"/>
    </location>
</feature>
<dbReference type="InterPro" id="IPR006043">
    <property type="entry name" value="NCS2"/>
</dbReference>
<feature type="transmembrane region" description="Helical" evidence="7">
    <location>
        <begin position="390"/>
        <end position="407"/>
    </location>
</feature>
<accession>A0A7G9GXB0</accession>
<feature type="transmembrane region" description="Helical" evidence="7">
    <location>
        <begin position="176"/>
        <end position="198"/>
    </location>
</feature>
<dbReference type="Proteomes" id="UP000515913">
    <property type="component" value="Chromosome"/>
</dbReference>
<dbReference type="PANTHER" id="PTHR42810">
    <property type="entry name" value="PURINE PERMEASE C1399.01C-RELATED"/>
    <property type="match status" value="1"/>
</dbReference>
<dbReference type="RefSeq" id="WP_101473455.1">
    <property type="nucleotide sequence ID" value="NZ_CP060637.1"/>
</dbReference>
<keyword evidence="6 7" id="KW-0472">Membrane</keyword>
<comment type="similarity">
    <text evidence="2">Belongs to the nucleobase:cation symporter-2 (NCS2) (TC 2.A.40) family.</text>
</comment>
<keyword evidence="5 7" id="KW-1133">Transmembrane helix</keyword>
<evidence type="ECO:0000313" key="8">
    <source>
        <dbReference type="EMBL" id="QNM15442.1"/>
    </source>
</evidence>
<dbReference type="GO" id="GO:0042907">
    <property type="term" value="F:xanthine transmembrane transporter activity"/>
    <property type="evidence" value="ECO:0007669"/>
    <property type="project" value="TreeGrafter"/>
</dbReference>
<reference evidence="8 9" key="1">
    <citation type="submission" date="2020-08" db="EMBL/GenBank/DDBJ databases">
        <authorList>
            <person name="Liu C."/>
            <person name="Sun Q."/>
        </authorList>
    </citation>
    <scope>NUCLEOTIDE SEQUENCE [LARGE SCALE GENOMIC DNA]</scope>
    <source>
        <strain evidence="8 9">NSJ-57</strain>
    </source>
</reference>
<evidence type="ECO:0000256" key="7">
    <source>
        <dbReference type="SAM" id="Phobius"/>
    </source>
</evidence>
<dbReference type="GO" id="GO:0005886">
    <property type="term" value="C:plasma membrane"/>
    <property type="evidence" value="ECO:0007669"/>
    <property type="project" value="TreeGrafter"/>
</dbReference>
<organism evidence="8 9">
    <name type="scientific">Fusobacterium hominis</name>
    <dbReference type="NCBI Taxonomy" id="2764326"/>
    <lineage>
        <taxon>Bacteria</taxon>
        <taxon>Fusobacteriati</taxon>
        <taxon>Fusobacteriota</taxon>
        <taxon>Fusobacteriia</taxon>
        <taxon>Fusobacteriales</taxon>
        <taxon>Fusobacteriaceae</taxon>
        <taxon>Fusobacterium</taxon>
    </lineage>
</organism>
<evidence type="ECO:0000256" key="2">
    <source>
        <dbReference type="ARBA" id="ARBA00008821"/>
    </source>
</evidence>
<evidence type="ECO:0000256" key="6">
    <source>
        <dbReference type="ARBA" id="ARBA00023136"/>
    </source>
</evidence>
<dbReference type="NCBIfam" id="TIGR00801">
    <property type="entry name" value="ncs2"/>
    <property type="match status" value="1"/>
</dbReference>
<sequence>MEEKSQKIKGKARYILGMQHVLAMFGATVLVPFLTGLNPSLALISAGVGTLIFHLCTKKIVPVFLGSSFAFIGALTLVLKEEGIGSIKGGVIAAGLIYVLMSYLVKVFGVKRVRSFFPPIVTGPIIMLIGLRMAPTALGMAGYANGKFDGKSLIVSVIVILVMVFITMMKKSFLRLIPILIAVVVGYIVAASMGMVNFELVEQAKWIGLSHEATKDLLTLPSMSLTGIIAIAPIALVVFIEHIGDITTNGAVVGKDFFKDPGIHRTLLGDGLATIAAGFIGGPANTTYGENTGVLAVTKVYDPAILRIAACYAIILGFIGKFGILLQTIPLPVMGGVSVILFGMIASVGVRTVVDARLDFSNSRNLTIASLIFVLGIAVDNIVIWKTVSVSGLALAALAGVVLNKVLPTDRELQLKID</sequence>
<gene>
    <name evidence="8" type="ORF">H9Q81_00960</name>
</gene>
<proteinExistence type="inferred from homology"/>
<evidence type="ECO:0000313" key="9">
    <source>
        <dbReference type="Proteomes" id="UP000515913"/>
    </source>
</evidence>
<dbReference type="Pfam" id="PF00860">
    <property type="entry name" value="Xan_ur_permease"/>
    <property type="match status" value="1"/>
</dbReference>
<feature type="transmembrane region" description="Helical" evidence="7">
    <location>
        <begin position="218"/>
        <end position="240"/>
    </location>
</feature>
<keyword evidence="4 7" id="KW-0812">Transmembrane</keyword>
<feature type="transmembrane region" description="Helical" evidence="7">
    <location>
        <begin position="366"/>
        <end position="384"/>
    </location>
</feature>
<keyword evidence="9" id="KW-1185">Reference proteome</keyword>
<comment type="subcellular location">
    <subcellularLocation>
        <location evidence="1">Membrane</location>
        <topology evidence="1">Multi-pass membrane protein</topology>
    </subcellularLocation>
</comment>
<dbReference type="PANTHER" id="PTHR42810:SF2">
    <property type="entry name" value="PURINE PERMEASE C1399.01C-RELATED"/>
    <property type="match status" value="1"/>
</dbReference>
<dbReference type="PROSITE" id="PS01116">
    <property type="entry name" value="XANTH_URACIL_PERMASE"/>
    <property type="match status" value="1"/>
</dbReference>
<feature type="transmembrane region" description="Helical" evidence="7">
    <location>
        <begin position="304"/>
        <end position="325"/>
    </location>
</feature>
<name>A0A7G9GXB0_9FUSO</name>
<evidence type="ECO:0000256" key="1">
    <source>
        <dbReference type="ARBA" id="ARBA00004141"/>
    </source>
</evidence>
<dbReference type="KEGG" id="fho:H9Q81_00960"/>
<keyword evidence="3" id="KW-0813">Transport</keyword>
<feature type="transmembrane region" description="Helical" evidence="7">
    <location>
        <begin position="116"/>
        <end position="133"/>
    </location>
</feature>
<feature type="transmembrane region" description="Helical" evidence="7">
    <location>
        <begin position="63"/>
        <end position="79"/>
    </location>
</feature>
<protein>
    <submittedName>
        <fullName evidence="8">Uracil-xanthine permease</fullName>
    </submittedName>
</protein>
<feature type="transmembrane region" description="Helical" evidence="7">
    <location>
        <begin position="331"/>
        <end position="354"/>
    </location>
</feature>